<dbReference type="GO" id="GO:0008483">
    <property type="term" value="F:transaminase activity"/>
    <property type="evidence" value="ECO:0007669"/>
    <property type="project" value="TreeGrafter"/>
</dbReference>
<dbReference type="GO" id="GO:0030170">
    <property type="term" value="F:pyridoxal phosphate binding"/>
    <property type="evidence" value="ECO:0007669"/>
    <property type="project" value="TreeGrafter"/>
</dbReference>
<gene>
    <name evidence="1" type="ORF">UFOPK2131_00201</name>
</gene>
<protein>
    <submittedName>
        <fullName evidence="1">Unannotated protein</fullName>
    </submittedName>
</protein>
<name>A0A6J6IYY9_9ZZZZ</name>
<dbReference type="Pfam" id="PF01041">
    <property type="entry name" value="DegT_DnrJ_EryC1"/>
    <property type="match status" value="1"/>
</dbReference>
<dbReference type="GO" id="GO:0000271">
    <property type="term" value="P:polysaccharide biosynthetic process"/>
    <property type="evidence" value="ECO:0007669"/>
    <property type="project" value="TreeGrafter"/>
</dbReference>
<dbReference type="Gene3D" id="3.90.1150.10">
    <property type="entry name" value="Aspartate Aminotransferase, domain 1"/>
    <property type="match status" value="1"/>
</dbReference>
<dbReference type="Gene3D" id="3.40.640.10">
    <property type="entry name" value="Type I PLP-dependent aspartate aminotransferase-like (Major domain)"/>
    <property type="match status" value="1"/>
</dbReference>
<organism evidence="1">
    <name type="scientific">freshwater metagenome</name>
    <dbReference type="NCBI Taxonomy" id="449393"/>
    <lineage>
        <taxon>unclassified sequences</taxon>
        <taxon>metagenomes</taxon>
        <taxon>ecological metagenomes</taxon>
    </lineage>
</organism>
<reference evidence="1" key="1">
    <citation type="submission" date="2020-05" db="EMBL/GenBank/DDBJ databases">
        <authorList>
            <person name="Chiriac C."/>
            <person name="Salcher M."/>
            <person name="Ghai R."/>
            <person name="Kavagutti S V."/>
        </authorList>
    </citation>
    <scope>NUCLEOTIDE SEQUENCE</scope>
</reference>
<dbReference type="EMBL" id="CAEZVT010000007">
    <property type="protein sequence ID" value="CAB4629811.1"/>
    <property type="molecule type" value="Genomic_DNA"/>
</dbReference>
<dbReference type="PANTHER" id="PTHR30244">
    <property type="entry name" value="TRANSAMINASE"/>
    <property type="match status" value="1"/>
</dbReference>
<dbReference type="InterPro" id="IPR000653">
    <property type="entry name" value="DegT/StrS_aminotransferase"/>
</dbReference>
<dbReference type="PIRSF" id="PIRSF000390">
    <property type="entry name" value="PLP_StrS"/>
    <property type="match status" value="1"/>
</dbReference>
<dbReference type="InterPro" id="IPR015422">
    <property type="entry name" value="PyrdxlP-dep_Trfase_small"/>
</dbReference>
<dbReference type="SUPFAM" id="SSF53383">
    <property type="entry name" value="PLP-dependent transferases"/>
    <property type="match status" value="1"/>
</dbReference>
<accession>A0A6J6IYY9</accession>
<proteinExistence type="predicted"/>
<sequence length="394" mass="43132">MTDYKYPLASDTWGTEERVAISDVLASGNLTYGAKVAEFEEAAAAYFGSNHAVMVNSGSSANLLALAAVLETRGIPRDGTKEVIVTAVSWATTYFPISQLGLRIRLVDIDLESLNAAVSSIEAAISENTVGIFVVNLLGNPSDLTAIRALSDEKGLFFLEDNCESMGAVVDGRQAGTFGDVGTFSTYYSHHISTIEGGFCLTDDLRLYQYMMSMRSHGWTRGLPPKNMVHDATGSFLDAFMFVLPGFNLRPMEIQGAIGIEQLKKLSSFIEVRRRNAENFISQAKEFAGEIQFQKEHGASSWFGFSLVLRDDASIDRRALVELLTSHRIAVRPIVAGNISKHPVASRLNMVLPEGGLPNSDIVHDRGLFVGNHHFDLDDPINRFFEVLSTALKL</sequence>
<dbReference type="AlphaFoldDB" id="A0A6J6IYY9"/>
<dbReference type="PANTHER" id="PTHR30244:SF34">
    <property type="entry name" value="DTDP-4-AMINO-4,6-DIDEOXYGALACTOSE TRANSAMINASE"/>
    <property type="match status" value="1"/>
</dbReference>
<evidence type="ECO:0000313" key="1">
    <source>
        <dbReference type="EMBL" id="CAB4629811.1"/>
    </source>
</evidence>
<dbReference type="InterPro" id="IPR015421">
    <property type="entry name" value="PyrdxlP-dep_Trfase_major"/>
</dbReference>
<dbReference type="InterPro" id="IPR015424">
    <property type="entry name" value="PyrdxlP-dep_Trfase"/>
</dbReference>